<reference evidence="2 3" key="1">
    <citation type="submission" date="2019-10" db="EMBL/GenBank/DDBJ databases">
        <title>Bifidobacterium from non-human primates.</title>
        <authorList>
            <person name="Modesto M."/>
        </authorList>
    </citation>
    <scope>NUCLEOTIDE SEQUENCE [LARGE SCALE GENOMIC DNA]</scope>
    <source>
        <strain evidence="2 3">TRE17</strain>
    </source>
</reference>
<dbReference type="InterPro" id="IPR006938">
    <property type="entry name" value="DUF624"/>
</dbReference>
<keyword evidence="1" id="KW-1133">Transmembrane helix</keyword>
<keyword evidence="3" id="KW-1185">Reference proteome</keyword>
<feature type="transmembrane region" description="Helical" evidence="1">
    <location>
        <begin position="178"/>
        <end position="200"/>
    </location>
</feature>
<feature type="transmembrane region" description="Helical" evidence="1">
    <location>
        <begin position="20"/>
        <end position="45"/>
    </location>
</feature>
<dbReference type="AlphaFoldDB" id="A0A6N9Z734"/>
<evidence type="ECO:0000313" key="3">
    <source>
        <dbReference type="Proteomes" id="UP000469194"/>
    </source>
</evidence>
<dbReference type="Proteomes" id="UP000469194">
    <property type="component" value="Unassembled WGS sequence"/>
</dbReference>
<keyword evidence="1" id="KW-0812">Transmembrane</keyword>
<protein>
    <submittedName>
        <fullName evidence="2">DUF624 domain-containing protein</fullName>
    </submittedName>
</protein>
<name>A0A6N9Z734_9BIFI</name>
<accession>A0A6N9Z734</accession>
<feature type="transmembrane region" description="Helical" evidence="1">
    <location>
        <begin position="107"/>
        <end position="127"/>
    </location>
</feature>
<dbReference type="RefSeq" id="WP_163231699.1">
    <property type="nucleotide sequence ID" value="NZ_WHZW01000015.1"/>
</dbReference>
<gene>
    <name evidence="2" type="ORF">GFD25_08060</name>
</gene>
<feature type="transmembrane region" description="Helical" evidence="1">
    <location>
        <begin position="71"/>
        <end position="95"/>
    </location>
</feature>
<evidence type="ECO:0000256" key="1">
    <source>
        <dbReference type="SAM" id="Phobius"/>
    </source>
</evidence>
<sequence>MRIFDQDNPFNDFMSRVGDLAMINVAWLVCCLPVVTIGASTAAMFEVVRALHEGRDGHVIRRFGRAFTRRFGVSLALELIAAAFIALGTFDLWYLTKQVADTTMASLGYGITVALALIVLAGAGFAFPVTSRSKLGVGEQIAQSFRVALAHPLTALIVLVLNLLPVVIAVFVPGGFAFVTFFWGLLFTAASAWITVYLMLRAGIIALPADPDVETPTSESEE</sequence>
<feature type="transmembrane region" description="Helical" evidence="1">
    <location>
        <begin position="148"/>
        <end position="172"/>
    </location>
</feature>
<dbReference type="Pfam" id="PF04854">
    <property type="entry name" value="DUF624"/>
    <property type="match status" value="1"/>
</dbReference>
<evidence type="ECO:0000313" key="2">
    <source>
        <dbReference type="EMBL" id="NEG89935.1"/>
    </source>
</evidence>
<dbReference type="EMBL" id="WHZW01000015">
    <property type="protein sequence ID" value="NEG89935.1"/>
    <property type="molecule type" value="Genomic_DNA"/>
</dbReference>
<keyword evidence="1" id="KW-0472">Membrane</keyword>
<comment type="caution">
    <text evidence="2">The sequence shown here is derived from an EMBL/GenBank/DDBJ whole genome shotgun (WGS) entry which is preliminary data.</text>
</comment>
<organism evidence="2 3">
    <name type="scientific">Bifidobacterium aerophilum</name>
    <dbReference type="NCBI Taxonomy" id="1798155"/>
    <lineage>
        <taxon>Bacteria</taxon>
        <taxon>Bacillati</taxon>
        <taxon>Actinomycetota</taxon>
        <taxon>Actinomycetes</taxon>
        <taxon>Bifidobacteriales</taxon>
        <taxon>Bifidobacteriaceae</taxon>
        <taxon>Bifidobacterium</taxon>
    </lineage>
</organism>
<proteinExistence type="predicted"/>